<sequence length="176" mass="18978">MQQALAEPDTLDGFTWSSLMDIAKRILAAESGIFIAASADLPHEVATEIAVTGAPMIHVGHDQDADRVIEEALIAAGIAPRHTLAAGLAELSDALQRPIVLLIEAVERYATDNLLYALKAARDELNSSAHHGLRLALFGTDTYQLRALRSHPAAAFYYAEYLDISTSLGEARSRTL</sequence>
<proteinExistence type="predicted"/>
<organism evidence="1 2">
    <name type="scientific">Ectopseudomonas mendocina</name>
    <name type="common">Pseudomonas mendocina</name>
    <dbReference type="NCBI Taxonomy" id="300"/>
    <lineage>
        <taxon>Bacteria</taxon>
        <taxon>Pseudomonadati</taxon>
        <taxon>Pseudomonadota</taxon>
        <taxon>Gammaproteobacteria</taxon>
        <taxon>Pseudomonadales</taxon>
        <taxon>Pseudomonadaceae</taxon>
        <taxon>Ectopseudomonas</taxon>
    </lineage>
</organism>
<dbReference type="AlphaFoldDB" id="A0ABD7RNX9"/>
<evidence type="ECO:0000313" key="1">
    <source>
        <dbReference type="EMBL" id="TRO10673.1"/>
    </source>
</evidence>
<protein>
    <submittedName>
        <fullName evidence="1">Uncharacterized protein</fullName>
    </submittedName>
</protein>
<name>A0ABD7RNX9_ECTME</name>
<comment type="caution">
    <text evidence="1">The sequence shown here is derived from an EMBL/GenBank/DDBJ whole genome shotgun (WGS) entry which is preliminary data.</text>
</comment>
<accession>A0ABD7RNX9</accession>
<reference evidence="1 2" key="1">
    <citation type="submission" date="2019-01" db="EMBL/GenBank/DDBJ databases">
        <title>Whole genome shotgun sequencing of Pseudomonas spp. isolated by its ability to degrade furfural.</title>
        <authorList>
            <person name="Donoso R."/>
            <person name="Farkas C."/>
            <person name="Villegas P."/>
            <person name="Gonzales-Toro F."/>
            <person name="Guajardo-Parra M."/>
            <person name="Araya-Nail M."/>
            <person name="Morgante V."/>
            <person name="Perez-Pantoja D."/>
        </authorList>
    </citation>
    <scope>NUCLEOTIDE SEQUENCE [LARGE SCALE GENOMIC DNA]</scope>
    <source>
        <strain evidence="1 2">VN231</strain>
    </source>
</reference>
<dbReference type="EMBL" id="SCFV01000020">
    <property type="protein sequence ID" value="TRO10673.1"/>
    <property type="molecule type" value="Genomic_DNA"/>
</dbReference>
<dbReference type="Proteomes" id="UP000317327">
    <property type="component" value="Unassembled WGS sequence"/>
</dbReference>
<evidence type="ECO:0000313" key="2">
    <source>
        <dbReference type="Proteomes" id="UP000317327"/>
    </source>
</evidence>
<gene>
    <name evidence="1" type="ORF">EQ836_25230</name>
</gene>
<dbReference type="RefSeq" id="WP_143503270.1">
    <property type="nucleotide sequence ID" value="NZ_SCFV01000020.1"/>
</dbReference>